<keyword evidence="7" id="KW-1185">Reference proteome</keyword>
<dbReference type="RefSeq" id="WP_271168627.1">
    <property type="nucleotide sequence ID" value="NZ_BSFI01000008.1"/>
</dbReference>
<dbReference type="EMBL" id="BSFI01000008">
    <property type="protein sequence ID" value="GLK68385.1"/>
    <property type="molecule type" value="Genomic_DNA"/>
</dbReference>
<reference evidence="6" key="1">
    <citation type="journal article" date="2014" name="Int. J. Syst. Evol. Microbiol.">
        <title>Complete genome sequence of Corynebacterium casei LMG S-19264T (=DSM 44701T), isolated from a smear-ripened cheese.</title>
        <authorList>
            <consortium name="US DOE Joint Genome Institute (JGI-PGF)"/>
            <person name="Walter F."/>
            <person name="Albersmeier A."/>
            <person name="Kalinowski J."/>
            <person name="Ruckert C."/>
        </authorList>
    </citation>
    <scope>NUCLEOTIDE SEQUENCE</scope>
    <source>
        <strain evidence="6">VKM B-2347</strain>
    </source>
</reference>
<dbReference type="AlphaFoldDB" id="A0A9W6J079"/>
<sequence length="327" mass="33675">MRTGLLGALLAAALGASVAPAAADDAPLRIGYWTSGYSLGFGAVLEENKFLEKAGLKVEFRRFGEVGAPAQAVLQGNIDVAFAAPAAAAFNLGQQGAPVRVILATQVLEGQIVVKANGPITSIDGLKGKKIGMSRPGSSTHALATTLLKNNYGLQSGDYEVVPGNEGQLIGLLQRGDIDAAAVRNVTVAQVPAGELRTLVNVVDDWKKLTKGEAPPILGVALTTADVVAKRGPELAAFVKATQEAVAYGKAQPDAVANTLVSVANLNEKDAKAYAALWSQIYVASLTEADIKGMKDENKTFVDAGAANGVAPDDIYAPGPFQAAGKN</sequence>
<comment type="caution">
    <text evidence="6">The sequence shown here is derived from an EMBL/GenBank/DDBJ whole genome shotgun (WGS) entry which is preliminary data.</text>
</comment>
<gene>
    <name evidence="6" type="ORF">GCM10008179_20230</name>
</gene>
<organism evidence="6 7">
    <name type="scientific">Hansschlegelia plantiphila</name>
    <dbReference type="NCBI Taxonomy" id="374655"/>
    <lineage>
        <taxon>Bacteria</taxon>
        <taxon>Pseudomonadati</taxon>
        <taxon>Pseudomonadota</taxon>
        <taxon>Alphaproteobacteria</taxon>
        <taxon>Hyphomicrobiales</taxon>
        <taxon>Methylopilaceae</taxon>
        <taxon>Hansschlegelia</taxon>
    </lineage>
</organism>
<feature type="chain" id="PRO_5040898874" description="Solute-binding protein family 3/N-terminal domain-containing protein" evidence="4">
    <location>
        <begin position="24"/>
        <end position="327"/>
    </location>
</feature>
<dbReference type="SMART" id="SM00062">
    <property type="entry name" value="PBPb"/>
    <property type="match status" value="1"/>
</dbReference>
<dbReference type="PANTHER" id="PTHR30024:SF47">
    <property type="entry name" value="TAURINE-BINDING PERIPLASMIC PROTEIN"/>
    <property type="match status" value="1"/>
</dbReference>
<dbReference type="Pfam" id="PF09084">
    <property type="entry name" value="NMT1"/>
    <property type="match status" value="1"/>
</dbReference>
<evidence type="ECO:0000313" key="6">
    <source>
        <dbReference type="EMBL" id="GLK68385.1"/>
    </source>
</evidence>
<dbReference type="InterPro" id="IPR001638">
    <property type="entry name" value="Solute-binding_3/MltF_N"/>
</dbReference>
<evidence type="ECO:0000256" key="2">
    <source>
        <dbReference type="ARBA" id="ARBA00010742"/>
    </source>
</evidence>
<evidence type="ECO:0000259" key="5">
    <source>
        <dbReference type="SMART" id="SM00062"/>
    </source>
</evidence>
<evidence type="ECO:0000313" key="7">
    <source>
        <dbReference type="Proteomes" id="UP001143372"/>
    </source>
</evidence>
<evidence type="ECO:0000256" key="1">
    <source>
        <dbReference type="ARBA" id="ARBA00004418"/>
    </source>
</evidence>
<dbReference type="PANTHER" id="PTHR30024">
    <property type="entry name" value="ALIPHATIC SULFONATES-BINDING PROTEIN-RELATED"/>
    <property type="match status" value="1"/>
</dbReference>
<dbReference type="SUPFAM" id="SSF53850">
    <property type="entry name" value="Periplasmic binding protein-like II"/>
    <property type="match status" value="1"/>
</dbReference>
<name>A0A9W6J079_9HYPH</name>
<dbReference type="GO" id="GO:0042597">
    <property type="term" value="C:periplasmic space"/>
    <property type="evidence" value="ECO:0007669"/>
    <property type="project" value="UniProtKB-SubCell"/>
</dbReference>
<dbReference type="Gene3D" id="3.40.190.10">
    <property type="entry name" value="Periplasmic binding protein-like II"/>
    <property type="match status" value="2"/>
</dbReference>
<evidence type="ECO:0000256" key="4">
    <source>
        <dbReference type="SAM" id="SignalP"/>
    </source>
</evidence>
<protein>
    <recommendedName>
        <fullName evidence="5">Solute-binding protein family 3/N-terminal domain-containing protein</fullName>
    </recommendedName>
</protein>
<proteinExistence type="inferred from homology"/>
<keyword evidence="3 4" id="KW-0732">Signal</keyword>
<accession>A0A9W6J079</accession>
<evidence type="ECO:0000256" key="3">
    <source>
        <dbReference type="ARBA" id="ARBA00022729"/>
    </source>
</evidence>
<feature type="domain" description="Solute-binding protein family 3/N-terminal" evidence="5">
    <location>
        <begin position="27"/>
        <end position="269"/>
    </location>
</feature>
<comment type="subcellular location">
    <subcellularLocation>
        <location evidence="1">Periplasm</location>
    </subcellularLocation>
</comment>
<comment type="similarity">
    <text evidence="2">Belongs to the bacterial solute-binding protein SsuA/TauA family.</text>
</comment>
<dbReference type="Proteomes" id="UP001143372">
    <property type="component" value="Unassembled WGS sequence"/>
</dbReference>
<dbReference type="InterPro" id="IPR015168">
    <property type="entry name" value="SsuA/THI5"/>
</dbReference>
<feature type="signal peptide" evidence="4">
    <location>
        <begin position="1"/>
        <end position="23"/>
    </location>
</feature>
<reference evidence="6" key="2">
    <citation type="submission" date="2023-01" db="EMBL/GenBank/DDBJ databases">
        <authorList>
            <person name="Sun Q."/>
            <person name="Evtushenko L."/>
        </authorList>
    </citation>
    <scope>NUCLEOTIDE SEQUENCE</scope>
    <source>
        <strain evidence="6">VKM B-2347</strain>
    </source>
</reference>